<reference evidence="3" key="1">
    <citation type="submission" date="2021-01" db="EMBL/GenBank/DDBJ databases">
        <authorList>
            <person name="Corre E."/>
            <person name="Pelletier E."/>
            <person name="Niang G."/>
            <person name="Scheremetjew M."/>
            <person name="Finn R."/>
            <person name="Kale V."/>
            <person name="Holt S."/>
            <person name="Cochrane G."/>
            <person name="Meng A."/>
            <person name="Brown T."/>
            <person name="Cohen L."/>
        </authorList>
    </citation>
    <scope>NUCLEOTIDE SEQUENCE</scope>
    <source>
        <strain evidence="3">RCC1871</strain>
    </source>
</reference>
<organism evidence="3">
    <name type="scientific">Chloropicon roscoffensis</name>
    <dbReference type="NCBI Taxonomy" id="1461544"/>
    <lineage>
        <taxon>Eukaryota</taxon>
        <taxon>Viridiplantae</taxon>
        <taxon>Chlorophyta</taxon>
        <taxon>Chloropicophyceae</taxon>
        <taxon>Chloropicales</taxon>
        <taxon>Chloropicaceae</taxon>
        <taxon>Chloropicon</taxon>
    </lineage>
</organism>
<sequence length="358" mass="39241">MKLIAVASAMCAAFSFVGATSMKMDFLPIANVRTDALLYDTYVGECLSDHVHTFYGSIDPSAETLRPNATHGVLRRAEGNTGNVLENKSLYWHPTIYKVVTAGSDGNGGRRFEAADVWFASAYYVWRTGQASAFPDGLKMRTHGADPVARATSHCAPEPTACERADGCGGNGDFLPTHACWELEINIKFPTCWDGVHLESTDESHVSWAEGCASAITEESWDPECFDLPCPASHPVRMPEIHFYTRILDYQGGQHVFSDGSDTFHADYMSGWNSTALQRVLDECENESDTASPDFFCSEQLKYRTPKVEGEQAEDGDILESLRSFQPAAVDVQRLIAPEAVDGMSELPRGACKGKLLV</sequence>
<dbReference type="Pfam" id="PF09362">
    <property type="entry name" value="DUF1996"/>
    <property type="match status" value="1"/>
</dbReference>
<feature type="chain" id="PRO_5031427028" description="DUF1996 domain-containing protein" evidence="1">
    <location>
        <begin position="20"/>
        <end position="358"/>
    </location>
</feature>
<accession>A0A7S3CAG4</accession>
<gene>
    <name evidence="3" type="ORF">CROS1456_LOCUS2181</name>
</gene>
<name>A0A7S3CAG4_9CHLO</name>
<dbReference type="InterPro" id="IPR018535">
    <property type="entry name" value="DUF1996"/>
</dbReference>
<evidence type="ECO:0000259" key="2">
    <source>
        <dbReference type="Pfam" id="PF09362"/>
    </source>
</evidence>
<protein>
    <recommendedName>
        <fullName evidence="2">DUF1996 domain-containing protein</fullName>
    </recommendedName>
</protein>
<dbReference type="AlphaFoldDB" id="A0A7S3CAG4"/>
<evidence type="ECO:0000313" key="3">
    <source>
        <dbReference type="EMBL" id="CAE0189110.1"/>
    </source>
</evidence>
<proteinExistence type="predicted"/>
<dbReference type="EMBL" id="HBHZ01002803">
    <property type="protein sequence ID" value="CAE0189110.1"/>
    <property type="molecule type" value="Transcribed_RNA"/>
</dbReference>
<dbReference type="PANTHER" id="PTHR43662:SF3">
    <property type="entry name" value="DOMAIN PROTEIN, PUTATIVE (AFU_ORTHOLOGUE AFUA_6G11970)-RELATED"/>
    <property type="match status" value="1"/>
</dbReference>
<evidence type="ECO:0000256" key="1">
    <source>
        <dbReference type="SAM" id="SignalP"/>
    </source>
</evidence>
<feature type="domain" description="DUF1996" evidence="2">
    <location>
        <begin position="44"/>
        <end position="272"/>
    </location>
</feature>
<keyword evidence="1" id="KW-0732">Signal</keyword>
<dbReference type="PANTHER" id="PTHR43662">
    <property type="match status" value="1"/>
</dbReference>
<feature type="signal peptide" evidence="1">
    <location>
        <begin position="1"/>
        <end position="19"/>
    </location>
</feature>